<comment type="caution">
    <text evidence="1">The sequence shown here is derived from an EMBL/GenBank/DDBJ whole genome shotgun (WGS) entry which is preliminary data.</text>
</comment>
<dbReference type="Proteomes" id="UP000517547">
    <property type="component" value="Unassembled WGS sequence"/>
</dbReference>
<evidence type="ECO:0000313" key="2">
    <source>
        <dbReference type="Proteomes" id="UP000517547"/>
    </source>
</evidence>
<sequence>MQLCEAFEPPKPLLEYQQAPLPYPVEALGELLDPAVERLAEVIGVPCAMDAQSVLASAALVSQAHANVQLDGRTCPLSLYLLTVASSGTLMDYYLAEIQRLTEQEPVNSRREEADRLQRWLVQKGWTHFTIRDVNRNGPRFAHKSADHTASLLVVLITHRWLSSRDGKAFKVRHVSPQ</sequence>
<dbReference type="RefSeq" id="WP_017123784.1">
    <property type="nucleotide sequence ID" value="NZ_JACAQE010000005.1"/>
</dbReference>
<dbReference type="AlphaFoldDB" id="A0A7Y8CEQ4"/>
<reference evidence="1 2" key="1">
    <citation type="submission" date="2020-04" db="EMBL/GenBank/DDBJ databases">
        <title>Molecular characterization of pseudomonads from Agaricus bisporus reveal novel blotch 2 pathogens in Western Europe.</title>
        <authorList>
            <person name="Taparia T."/>
            <person name="Krijger M."/>
            <person name="Haynes E."/>
            <person name="Elpinstone J.G."/>
            <person name="Noble R."/>
            <person name="Van Der Wolf J."/>
        </authorList>
    </citation>
    <scope>NUCLEOTIDE SEQUENCE [LARGE SCALE GENOMIC DNA]</scope>
    <source>
        <strain evidence="1 2">IPO3738</strain>
    </source>
</reference>
<dbReference type="InterPro" id="IPR025048">
    <property type="entry name" value="DUF3987"/>
</dbReference>
<organism evidence="1 2">
    <name type="scientific">Pseudomonas gingeri</name>
    <dbReference type="NCBI Taxonomy" id="117681"/>
    <lineage>
        <taxon>Bacteria</taxon>
        <taxon>Pseudomonadati</taxon>
        <taxon>Pseudomonadota</taxon>
        <taxon>Gammaproteobacteria</taxon>
        <taxon>Pseudomonadales</taxon>
        <taxon>Pseudomonadaceae</taxon>
        <taxon>Pseudomonas</taxon>
    </lineage>
</organism>
<proteinExistence type="predicted"/>
<dbReference type="EMBL" id="JACAQE010000005">
    <property type="protein sequence ID" value="NWC15281.1"/>
    <property type="molecule type" value="Genomic_DNA"/>
</dbReference>
<protein>
    <submittedName>
        <fullName evidence="1">Uncharacterized protein</fullName>
    </submittedName>
</protein>
<evidence type="ECO:0000313" key="1">
    <source>
        <dbReference type="EMBL" id="NWC15281.1"/>
    </source>
</evidence>
<name>A0A7Y8CEQ4_9PSED</name>
<gene>
    <name evidence="1" type="ORF">HX845_16570</name>
</gene>
<accession>A0A7Y8CEQ4</accession>
<dbReference type="Pfam" id="PF13148">
    <property type="entry name" value="DUF3987"/>
    <property type="match status" value="1"/>
</dbReference>